<evidence type="ECO:0000313" key="4">
    <source>
        <dbReference type="EMBL" id="CUP09789.1"/>
    </source>
</evidence>
<feature type="domain" description="Smf/DprA SLOG" evidence="2">
    <location>
        <begin position="76"/>
        <end position="284"/>
    </location>
</feature>
<dbReference type="RefSeq" id="WP_055281543.1">
    <property type="nucleotide sequence ID" value="NZ_CABMEZ010000001.1"/>
</dbReference>
<dbReference type="EMBL" id="QSVN01000001">
    <property type="protein sequence ID" value="RGO35353.1"/>
    <property type="molecule type" value="Genomic_DNA"/>
</dbReference>
<reference evidence="5 7" key="2">
    <citation type="submission" date="2018-08" db="EMBL/GenBank/DDBJ databases">
        <title>A genome reference for cultivated species of the human gut microbiota.</title>
        <authorList>
            <person name="Zou Y."/>
            <person name="Xue W."/>
            <person name="Luo G."/>
        </authorList>
    </citation>
    <scope>NUCLEOTIDE SEQUENCE [LARGE SCALE GENOMIC DNA]</scope>
    <source>
        <strain evidence="5 7">OM02-16</strain>
    </source>
</reference>
<dbReference type="Proteomes" id="UP000261285">
    <property type="component" value="Unassembled WGS sequence"/>
</dbReference>
<dbReference type="OrthoDB" id="9785707at2"/>
<comment type="similarity">
    <text evidence="1">Belongs to the DprA/Smf family.</text>
</comment>
<sequence length="359" mass="40373">MIYEYWLAGIEGISNLKKRKLREVYGNGKAIYYIEETNLKKHTFLNEKDIERLKKAKKTVNLEMQWEKSVKKKIKFVPYFSDDYPKKMKVITDPPYALYVLGSLPDENVKSAAIVGARNCTSYGEQMALQYGKCLGHAGVQVISGMARGIDGAGQRGALNGDGTTFAVLGCGVDVCYPRENIGLYMDIQKKGGIISEFPPGTEPLARNFPMRNRIISGLAEWILVIEAKEKSGSLITADFALDQGKDVYALPGPVTSALSQGCHRLIRQGAGILITPEELMDEWNLNRMQIGQKNNKNEKMLESPERMVYSCLDLFPKGIDELMKETELSISELMERLITLELKGYAEEVSRNYYIRLL</sequence>
<feature type="domain" description="DprA winged helix" evidence="3">
    <location>
        <begin position="301"/>
        <end position="349"/>
    </location>
</feature>
<dbReference type="Proteomes" id="UP000095485">
    <property type="component" value="Unassembled WGS sequence"/>
</dbReference>
<evidence type="ECO:0000259" key="3">
    <source>
        <dbReference type="Pfam" id="PF17782"/>
    </source>
</evidence>
<dbReference type="SUPFAM" id="SSF102405">
    <property type="entry name" value="MCP/YpsA-like"/>
    <property type="match status" value="1"/>
</dbReference>
<dbReference type="PANTHER" id="PTHR43022">
    <property type="entry name" value="PROTEIN SMF"/>
    <property type="match status" value="1"/>
</dbReference>
<reference evidence="4 6" key="1">
    <citation type="submission" date="2015-09" db="EMBL/GenBank/DDBJ databases">
        <authorList>
            <consortium name="Pathogen Informatics"/>
        </authorList>
    </citation>
    <scope>NUCLEOTIDE SEQUENCE [LARGE SCALE GENOMIC DNA]</scope>
    <source>
        <strain evidence="4 6">2789STDY5834914</strain>
    </source>
</reference>
<dbReference type="InterPro" id="IPR003488">
    <property type="entry name" value="DprA"/>
</dbReference>
<dbReference type="GO" id="GO:0009294">
    <property type="term" value="P:DNA-mediated transformation"/>
    <property type="evidence" value="ECO:0007669"/>
    <property type="project" value="InterPro"/>
</dbReference>
<dbReference type="Gene3D" id="3.40.50.450">
    <property type="match status" value="1"/>
</dbReference>
<name>A0A174KKR3_9FIRM</name>
<dbReference type="InterPro" id="IPR036388">
    <property type="entry name" value="WH-like_DNA-bd_sf"/>
</dbReference>
<dbReference type="EMBL" id="CZAY01000003">
    <property type="protein sequence ID" value="CUP09789.1"/>
    <property type="molecule type" value="Genomic_DNA"/>
</dbReference>
<dbReference type="InterPro" id="IPR057666">
    <property type="entry name" value="DrpA_SLOG"/>
</dbReference>
<dbReference type="InterPro" id="IPR041614">
    <property type="entry name" value="DprA_WH"/>
</dbReference>
<dbReference type="STRING" id="88431.ERS852423_02121"/>
<dbReference type="GeneID" id="96227715"/>
<dbReference type="NCBIfam" id="TIGR00732">
    <property type="entry name" value="dprA"/>
    <property type="match status" value="1"/>
</dbReference>
<dbReference type="Gene3D" id="1.10.10.10">
    <property type="entry name" value="Winged helix-like DNA-binding domain superfamily/Winged helix DNA-binding domain"/>
    <property type="match status" value="1"/>
</dbReference>
<dbReference type="AlphaFoldDB" id="A0A174KKR3"/>
<proteinExistence type="inferred from homology"/>
<dbReference type="PANTHER" id="PTHR43022:SF1">
    <property type="entry name" value="PROTEIN SMF"/>
    <property type="match status" value="1"/>
</dbReference>
<dbReference type="Pfam" id="PF02481">
    <property type="entry name" value="DNA_processg_A"/>
    <property type="match status" value="1"/>
</dbReference>
<evidence type="ECO:0000313" key="5">
    <source>
        <dbReference type="EMBL" id="RGO35353.1"/>
    </source>
</evidence>
<evidence type="ECO:0000313" key="6">
    <source>
        <dbReference type="Proteomes" id="UP000095485"/>
    </source>
</evidence>
<gene>
    <name evidence="4" type="primary">smf</name>
    <name evidence="5" type="synonym">dprA</name>
    <name evidence="5" type="ORF">DXB16_02005</name>
    <name evidence="4" type="ORF">ERS852526_00405</name>
</gene>
<dbReference type="Pfam" id="PF17782">
    <property type="entry name" value="WHD_DprA"/>
    <property type="match status" value="1"/>
</dbReference>
<organism evidence="4 6">
    <name type="scientific">Dorea longicatena</name>
    <dbReference type="NCBI Taxonomy" id="88431"/>
    <lineage>
        <taxon>Bacteria</taxon>
        <taxon>Bacillati</taxon>
        <taxon>Bacillota</taxon>
        <taxon>Clostridia</taxon>
        <taxon>Lachnospirales</taxon>
        <taxon>Lachnospiraceae</taxon>
        <taxon>Dorea</taxon>
    </lineage>
</organism>
<evidence type="ECO:0000256" key="1">
    <source>
        <dbReference type="ARBA" id="ARBA00006525"/>
    </source>
</evidence>
<evidence type="ECO:0000259" key="2">
    <source>
        <dbReference type="Pfam" id="PF02481"/>
    </source>
</evidence>
<accession>A0A174KKR3</accession>
<protein>
    <submittedName>
        <fullName evidence="4 5">DNA-protecting protein DprA</fullName>
    </submittedName>
</protein>
<evidence type="ECO:0000313" key="7">
    <source>
        <dbReference type="Proteomes" id="UP000261285"/>
    </source>
</evidence>